<dbReference type="GO" id="GO:0003690">
    <property type="term" value="F:double-stranded DNA binding"/>
    <property type="evidence" value="ECO:0007669"/>
    <property type="project" value="TreeGrafter"/>
</dbReference>
<dbReference type="EMBL" id="JAQMWT010000096">
    <property type="protein sequence ID" value="KAJ8610695.1"/>
    <property type="molecule type" value="Genomic_DNA"/>
</dbReference>
<feature type="region of interest" description="Disordered" evidence="1">
    <location>
        <begin position="166"/>
        <end position="213"/>
    </location>
</feature>
<dbReference type="GO" id="GO:0006281">
    <property type="term" value="P:DNA repair"/>
    <property type="evidence" value="ECO:0007669"/>
    <property type="project" value="TreeGrafter"/>
</dbReference>
<sequence length="264" mass="29241">MQHQVAGLLVGEDVGMLILCGMPGSGKSTLARSLAARDWVVVNQDSLGHRRACEQNARLALERGARVVVDRCNHDPTQRAHWTRLAPAVAVWLDADVELCVARVLGRAGHPTLAAEPKSEDVVRRFASIFEPPTIAEPGLTAVHRIPVPLEMSIDDLADRLSPPWIPRSLPTFPRPPRSARSCNAAPRRPHPPRSFSGGRPPRRPPPEALFYQHAAAPAAAPLPFTYNPYYAAPQPLPRPPYKTPRFSSQQQPRYPRRREDGYK</sequence>
<name>A0AAD7UKP0_9STRA</name>
<proteinExistence type="predicted"/>
<comment type="caution">
    <text evidence="2">The sequence shown here is derived from an EMBL/GenBank/DDBJ whole genome shotgun (WGS) entry which is preliminary data.</text>
</comment>
<dbReference type="InterPro" id="IPR027417">
    <property type="entry name" value="P-loop_NTPase"/>
</dbReference>
<dbReference type="AlphaFoldDB" id="A0AAD7UKP0"/>
<dbReference type="PANTHER" id="PTHR12083:SF9">
    <property type="entry name" value="BIFUNCTIONAL POLYNUCLEOTIDE PHOSPHATASE_KINASE"/>
    <property type="match status" value="1"/>
</dbReference>
<dbReference type="Proteomes" id="UP001230188">
    <property type="component" value="Unassembled WGS sequence"/>
</dbReference>
<dbReference type="PANTHER" id="PTHR12083">
    <property type="entry name" value="BIFUNCTIONAL POLYNUCLEOTIDE PHOSPHATASE/KINASE"/>
    <property type="match status" value="1"/>
</dbReference>
<feature type="compositionally biased region" description="Low complexity" evidence="1">
    <location>
        <begin position="245"/>
        <end position="254"/>
    </location>
</feature>
<evidence type="ECO:0000313" key="3">
    <source>
        <dbReference type="Proteomes" id="UP001230188"/>
    </source>
</evidence>
<evidence type="ECO:0000313" key="2">
    <source>
        <dbReference type="EMBL" id="KAJ8610695.1"/>
    </source>
</evidence>
<organism evidence="2 3">
    <name type="scientific">Chrysophaeum taylorii</name>
    <dbReference type="NCBI Taxonomy" id="2483200"/>
    <lineage>
        <taxon>Eukaryota</taxon>
        <taxon>Sar</taxon>
        <taxon>Stramenopiles</taxon>
        <taxon>Ochrophyta</taxon>
        <taxon>Pelagophyceae</taxon>
        <taxon>Pelagomonadales</taxon>
        <taxon>Pelagomonadaceae</taxon>
        <taxon>Chrysophaeum</taxon>
    </lineage>
</organism>
<dbReference type="GO" id="GO:0046404">
    <property type="term" value="F:ATP-dependent polydeoxyribonucleotide 5'-hydroxyl-kinase activity"/>
    <property type="evidence" value="ECO:0007669"/>
    <property type="project" value="TreeGrafter"/>
</dbReference>
<protein>
    <submittedName>
        <fullName evidence="2">Uncharacterized protein</fullName>
    </submittedName>
</protein>
<dbReference type="Gene3D" id="3.40.50.300">
    <property type="entry name" value="P-loop containing nucleotide triphosphate hydrolases"/>
    <property type="match status" value="1"/>
</dbReference>
<gene>
    <name evidence="2" type="ORF">CTAYLR_005649</name>
</gene>
<keyword evidence="3" id="KW-1185">Reference proteome</keyword>
<dbReference type="Pfam" id="PF13671">
    <property type="entry name" value="AAA_33"/>
    <property type="match status" value="2"/>
</dbReference>
<feature type="region of interest" description="Disordered" evidence="1">
    <location>
        <begin position="234"/>
        <end position="264"/>
    </location>
</feature>
<reference evidence="2" key="1">
    <citation type="submission" date="2023-01" db="EMBL/GenBank/DDBJ databases">
        <title>Metagenome sequencing of chrysophaentin producing Chrysophaeum taylorii.</title>
        <authorList>
            <person name="Davison J."/>
            <person name="Bewley C."/>
        </authorList>
    </citation>
    <scope>NUCLEOTIDE SEQUENCE</scope>
    <source>
        <strain evidence="2">NIES-1699</strain>
    </source>
</reference>
<dbReference type="SUPFAM" id="SSF52540">
    <property type="entry name" value="P-loop containing nucleoside triphosphate hydrolases"/>
    <property type="match status" value="1"/>
</dbReference>
<accession>A0AAD7UKP0</accession>
<evidence type="ECO:0000256" key="1">
    <source>
        <dbReference type="SAM" id="MobiDB-lite"/>
    </source>
</evidence>
<dbReference type="GO" id="GO:0046403">
    <property type="term" value="F:polynucleotide 3'-phosphatase activity"/>
    <property type="evidence" value="ECO:0007669"/>
    <property type="project" value="TreeGrafter"/>
</dbReference>